<dbReference type="InterPro" id="IPR010992">
    <property type="entry name" value="IHF-like_DNA-bd_dom_sf"/>
</dbReference>
<dbReference type="SUPFAM" id="SSF47729">
    <property type="entry name" value="IHF-like DNA-binding proteins"/>
    <property type="match status" value="1"/>
</dbReference>
<gene>
    <name evidence="5" type="ORF">DI598_14670</name>
</gene>
<dbReference type="CDD" id="cd13831">
    <property type="entry name" value="HU"/>
    <property type="match status" value="1"/>
</dbReference>
<dbReference type="InterPro" id="IPR000119">
    <property type="entry name" value="Hist_DNA-bd"/>
</dbReference>
<evidence type="ECO:0000313" key="5">
    <source>
        <dbReference type="EMBL" id="PZP44312.1"/>
    </source>
</evidence>
<evidence type="ECO:0000256" key="3">
    <source>
        <dbReference type="ARBA" id="ARBA00023125"/>
    </source>
</evidence>
<reference evidence="5 6" key="1">
    <citation type="submission" date="2017-11" db="EMBL/GenBank/DDBJ databases">
        <title>Infants hospitalized years apart are colonized by the same room-sourced microbial strains.</title>
        <authorList>
            <person name="Brooks B."/>
            <person name="Olm M.R."/>
            <person name="Firek B.A."/>
            <person name="Baker R."/>
            <person name="Thomas B.C."/>
            <person name="Morowitz M.J."/>
            <person name="Banfield J.F."/>
        </authorList>
    </citation>
    <scope>NUCLEOTIDE SEQUENCE [LARGE SCALE GENOMIC DNA]</scope>
    <source>
        <strain evidence="5">S2_009_000_R2_76</strain>
    </source>
</reference>
<dbReference type="EMBL" id="QFOI01000323">
    <property type="protein sequence ID" value="PZP44312.1"/>
    <property type="molecule type" value="Genomic_DNA"/>
</dbReference>
<evidence type="ECO:0000256" key="1">
    <source>
        <dbReference type="ARBA" id="ARBA00010529"/>
    </source>
</evidence>
<evidence type="ECO:0000256" key="2">
    <source>
        <dbReference type="ARBA" id="ARBA00023067"/>
    </source>
</evidence>
<evidence type="ECO:0000313" key="6">
    <source>
        <dbReference type="Proteomes" id="UP000249645"/>
    </source>
</evidence>
<comment type="similarity">
    <text evidence="1 4">Belongs to the bacterial histone-like protein family.</text>
</comment>
<dbReference type="GO" id="GO:0003677">
    <property type="term" value="F:DNA binding"/>
    <property type="evidence" value="ECO:0007669"/>
    <property type="project" value="UniProtKB-KW"/>
</dbReference>
<dbReference type="AlphaFoldDB" id="A0A2W5GM70"/>
<comment type="caution">
    <text evidence="5">The sequence shown here is derived from an EMBL/GenBank/DDBJ whole genome shotgun (WGS) entry which is preliminary data.</text>
</comment>
<keyword evidence="3 5" id="KW-0238">DNA-binding</keyword>
<dbReference type="SMART" id="SM00411">
    <property type="entry name" value="BHL"/>
    <property type="match status" value="1"/>
</dbReference>
<dbReference type="PRINTS" id="PR01727">
    <property type="entry name" value="DNABINDINGHU"/>
</dbReference>
<sequence>MVVAIKAGVTKIDAGKLLEAFTDKVTETLAAGDSVTIIGFGTFSVFERSARCDCNAQTGEKIKIKASKVAKFKACKAVCEAINTKPKKSEKNKTRNLISRIVNNKYSQLFA</sequence>
<proteinExistence type="inferred from homology"/>
<organism evidence="5 6">
    <name type="scientific">Pseudopedobacter saltans</name>
    <dbReference type="NCBI Taxonomy" id="151895"/>
    <lineage>
        <taxon>Bacteria</taxon>
        <taxon>Pseudomonadati</taxon>
        <taxon>Bacteroidota</taxon>
        <taxon>Sphingobacteriia</taxon>
        <taxon>Sphingobacteriales</taxon>
        <taxon>Sphingobacteriaceae</taxon>
        <taxon>Pseudopedobacter</taxon>
    </lineage>
</organism>
<evidence type="ECO:0000256" key="4">
    <source>
        <dbReference type="RuleBase" id="RU003939"/>
    </source>
</evidence>
<accession>A0A2W5GM70</accession>
<name>A0A2W5GM70_9SPHI</name>
<dbReference type="Proteomes" id="UP000249645">
    <property type="component" value="Unassembled WGS sequence"/>
</dbReference>
<keyword evidence="2" id="KW-0226">DNA condensation</keyword>
<dbReference type="Pfam" id="PF00216">
    <property type="entry name" value="Bac_DNA_binding"/>
    <property type="match status" value="1"/>
</dbReference>
<dbReference type="Gene3D" id="4.10.520.10">
    <property type="entry name" value="IHF-like DNA-binding proteins"/>
    <property type="match status" value="1"/>
</dbReference>
<dbReference type="PANTHER" id="PTHR33175:SF3">
    <property type="entry name" value="DNA-BINDING PROTEIN HU-BETA"/>
    <property type="match status" value="1"/>
</dbReference>
<dbReference type="PANTHER" id="PTHR33175">
    <property type="entry name" value="DNA-BINDING PROTEIN HU"/>
    <property type="match status" value="1"/>
</dbReference>
<dbReference type="GO" id="GO:0030527">
    <property type="term" value="F:structural constituent of chromatin"/>
    <property type="evidence" value="ECO:0007669"/>
    <property type="project" value="InterPro"/>
</dbReference>
<protein>
    <submittedName>
        <fullName evidence="5">HU family DNA-binding protein</fullName>
    </submittedName>
</protein>
<dbReference type="GO" id="GO:0030261">
    <property type="term" value="P:chromosome condensation"/>
    <property type="evidence" value="ECO:0007669"/>
    <property type="project" value="UniProtKB-KW"/>
</dbReference>